<feature type="domain" description="Histidine kinase/HSP90-like ATPase" evidence="9">
    <location>
        <begin position="40"/>
        <end position="89"/>
    </location>
</feature>
<dbReference type="PANTHER" id="PTHR45453">
    <property type="entry name" value="PHOSPHATE REGULON SENSOR PROTEIN PHOR"/>
    <property type="match status" value="1"/>
</dbReference>
<protein>
    <recommendedName>
        <fullName evidence="7">Sensor-like histidine kinase SenX3</fullName>
        <ecNumber evidence="2">2.7.13.3</ecNumber>
    </recommendedName>
</protein>
<keyword evidence="6" id="KW-0902">Two-component regulatory system</keyword>
<evidence type="ECO:0000256" key="2">
    <source>
        <dbReference type="ARBA" id="ARBA00012438"/>
    </source>
</evidence>
<keyword evidence="5" id="KW-0418">Kinase</keyword>
<evidence type="ECO:0000256" key="1">
    <source>
        <dbReference type="ARBA" id="ARBA00000085"/>
    </source>
</evidence>
<comment type="caution">
    <text evidence="10">The sequence shown here is derived from an EMBL/GenBank/DDBJ whole genome shotgun (WGS) entry which is preliminary data.</text>
</comment>
<dbReference type="InterPro" id="IPR050351">
    <property type="entry name" value="BphY/WalK/GraS-like"/>
</dbReference>
<evidence type="ECO:0000256" key="7">
    <source>
        <dbReference type="ARBA" id="ARBA00039401"/>
    </source>
</evidence>
<dbReference type="Proteomes" id="UP001501074">
    <property type="component" value="Unassembled WGS sequence"/>
</dbReference>
<evidence type="ECO:0000313" key="11">
    <source>
        <dbReference type="Proteomes" id="UP001501074"/>
    </source>
</evidence>
<dbReference type="Gene3D" id="3.30.565.10">
    <property type="entry name" value="Histidine kinase-like ATPase, C-terminal domain"/>
    <property type="match status" value="1"/>
</dbReference>
<evidence type="ECO:0000256" key="3">
    <source>
        <dbReference type="ARBA" id="ARBA00022553"/>
    </source>
</evidence>
<evidence type="ECO:0000256" key="8">
    <source>
        <dbReference type="SAM" id="MobiDB-lite"/>
    </source>
</evidence>
<dbReference type="EMBL" id="BAAAZO010000010">
    <property type="protein sequence ID" value="GAA3629370.1"/>
    <property type="molecule type" value="Genomic_DNA"/>
</dbReference>
<keyword evidence="11" id="KW-1185">Reference proteome</keyword>
<sequence length="101" mass="10757">MGPDLTAVGPQGPAPADLRAPLQHGDHHIVLATPIPPTSRPEALEKVFDRFWRADISRSRSTGGSGLGLALARELTTPHSGTLSVSSELRRPPARPGQMHQ</sequence>
<dbReference type="InterPro" id="IPR004358">
    <property type="entry name" value="Sig_transdc_His_kin-like_C"/>
</dbReference>
<evidence type="ECO:0000256" key="5">
    <source>
        <dbReference type="ARBA" id="ARBA00022777"/>
    </source>
</evidence>
<dbReference type="InterPro" id="IPR003594">
    <property type="entry name" value="HATPase_dom"/>
</dbReference>
<evidence type="ECO:0000256" key="4">
    <source>
        <dbReference type="ARBA" id="ARBA00022679"/>
    </source>
</evidence>
<accession>A0ABP7ACK0</accession>
<feature type="region of interest" description="Disordered" evidence="8">
    <location>
        <begin position="76"/>
        <end position="101"/>
    </location>
</feature>
<proteinExistence type="predicted"/>
<dbReference type="EC" id="2.7.13.3" evidence="2"/>
<dbReference type="Pfam" id="PF02518">
    <property type="entry name" value="HATPase_c"/>
    <property type="match status" value="1"/>
</dbReference>
<keyword evidence="4" id="KW-0808">Transferase</keyword>
<dbReference type="InterPro" id="IPR036890">
    <property type="entry name" value="HATPase_C_sf"/>
</dbReference>
<feature type="compositionally biased region" description="Polar residues" evidence="8">
    <location>
        <begin position="77"/>
        <end position="87"/>
    </location>
</feature>
<reference evidence="11" key="1">
    <citation type="journal article" date="2019" name="Int. J. Syst. Evol. Microbiol.">
        <title>The Global Catalogue of Microorganisms (GCM) 10K type strain sequencing project: providing services to taxonomists for standard genome sequencing and annotation.</title>
        <authorList>
            <consortium name="The Broad Institute Genomics Platform"/>
            <consortium name="The Broad Institute Genome Sequencing Center for Infectious Disease"/>
            <person name="Wu L."/>
            <person name="Ma J."/>
        </authorList>
    </citation>
    <scope>NUCLEOTIDE SEQUENCE [LARGE SCALE GENOMIC DNA]</scope>
    <source>
        <strain evidence="11">JCM 16902</strain>
    </source>
</reference>
<comment type="catalytic activity">
    <reaction evidence="1">
        <text>ATP + protein L-histidine = ADP + protein N-phospho-L-histidine.</text>
        <dbReference type="EC" id="2.7.13.3"/>
    </reaction>
</comment>
<dbReference type="SUPFAM" id="SSF55874">
    <property type="entry name" value="ATPase domain of HSP90 chaperone/DNA topoisomerase II/histidine kinase"/>
    <property type="match status" value="1"/>
</dbReference>
<organism evidence="10 11">
    <name type="scientific">Kineosporia mesophila</name>
    <dbReference type="NCBI Taxonomy" id="566012"/>
    <lineage>
        <taxon>Bacteria</taxon>
        <taxon>Bacillati</taxon>
        <taxon>Actinomycetota</taxon>
        <taxon>Actinomycetes</taxon>
        <taxon>Kineosporiales</taxon>
        <taxon>Kineosporiaceae</taxon>
        <taxon>Kineosporia</taxon>
    </lineage>
</organism>
<gene>
    <name evidence="10" type="ORF">GCM10022223_53690</name>
</gene>
<evidence type="ECO:0000313" key="10">
    <source>
        <dbReference type="EMBL" id="GAA3629370.1"/>
    </source>
</evidence>
<evidence type="ECO:0000256" key="6">
    <source>
        <dbReference type="ARBA" id="ARBA00023012"/>
    </source>
</evidence>
<dbReference type="PANTHER" id="PTHR45453:SF1">
    <property type="entry name" value="PHOSPHATE REGULON SENSOR PROTEIN PHOR"/>
    <property type="match status" value="1"/>
</dbReference>
<dbReference type="PRINTS" id="PR00344">
    <property type="entry name" value="BCTRLSENSOR"/>
</dbReference>
<evidence type="ECO:0000259" key="9">
    <source>
        <dbReference type="Pfam" id="PF02518"/>
    </source>
</evidence>
<name>A0ABP7ACK0_9ACTN</name>
<keyword evidence="3" id="KW-0597">Phosphoprotein</keyword>